<dbReference type="InterPro" id="IPR001623">
    <property type="entry name" value="DnaJ_domain"/>
</dbReference>
<dbReference type="InterPro" id="IPR036869">
    <property type="entry name" value="J_dom_sf"/>
</dbReference>
<organism evidence="3 4">
    <name type="scientific">Brassica cretica</name>
    <name type="common">Mustard</name>
    <dbReference type="NCBI Taxonomy" id="69181"/>
    <lineage>
        <taxon>Eukaryota</taxon>
        <taxon>Viridiplantae</taxon>
        <taxon>Streptophyta</taxon>
        <taxon>Embryophyta</taxon>
        <taxon>Tracheophyta</taxon>
        <taxon>Spermatophyta</taxon>
        <taxon>Magnoliopsida</taxon>
        <taxon>eudicotyledons</taxon>
        <taxon>Gunneridae</taxon>
        <taxon>Pentapetalae</taxon>
        <taxon>rosids</taxon>
        <taxon>malvids</taxon>
        <taxon>Brassicales</taxon>
        <taxon>Brassicaceae</taxon>
        <taxon>Brassiceae</taxon>
        <taxon>Brassica</taxon>
    </lineage>
</organism>
<feature type="domain" description="J" evidence="2">
    <location>
        <begin position="1"/>
        <end position="77"/>
    </location>
</feature>
<dbReference type="InterPro" id="IPR026894">
    <property type="entry name" value="DnaJ_X"/>
</dbReference>
<dbReference type="Gene3D" id="1.10.287.110">
    <property type="entry name" value="DnaJ domain"/>
    <property type="match status" value="1"/>
</dbReference>
<evidence type="ECO:0000256" key="1">
    <source>
        <dbReference type="SAM" id="MobiDB-lite"/>
    </source>
</evidence>
<dbReference type="PANTHER" id="PTHR44094">
    <property type="entry name" value="DNAJ HEAT SHOCK N-TERMINAL DOMAIN-CONTAINING PROTEIN"/>
    <property type="match status" value="1"/>
</dbReference>
<dbReference type="Pfam" id="PF14308">
    <property type="entry name" value="DnaJ-X"/>
    <property type="match status" value="1"/>
</dbReference>
<feature type="compositionally biased region" description="Pro residues" evidence="1">
    <location>
        <begin position="385"/>
        <end position="396"/>
    </location>
</feature>
<feature type="compositionally biased region" description="Polar residues" evidence="1">
    <location>
        <begin position="356"/>
        <end position="365"/>
    </location>
</feature>
<dbReference type="CDD" id="cd06257">
    <property type="entry name" value="DnaJ"/>
    <property type="match status" value="1"/>
</dbReference>
<accession>A0ABQ7A9Y0</accession>
<evidence type="ECO:0000313" key="4">
    <source>
        <dbReference type="Proteomes" id="UP000266723"/>
    </source>
</evidence>
<gene>
    <name evidence="3" type="ORF">DY000_02055238</name>
</gene>
<evidence type="ECO:0000259" key="2">
    <source>
        <dbReference type="PROSITE" id="PS50076"/>
    </source>
</evidence>
<reference evidence="3 4" key="1">
    <citation type="journal article" date="2020" name="BMC Genomics">
        <title>Intraspecific diversification of the crop wild relative Brassica cretica Lam. using demographic model selection.</title>
        <authorList>
            <person name="Kioukis A."/>
            <person name="Michalopoulou V.A."/>
            <person name="Briers L."/>
            <person name="Pirintsos S."/>
            <person name="Studholme D.J."/>
            <person name="Pavlidis P."/>
            <person name="Sarris P.F."/>
        </authorList>
    </citation>
    <scope>NUCLEOTIDE SEQUENCE [LARGE SCALE GENOMIC DNA]</scope>
    <source>
        <strain evidence="4">cv. PFS-1207/04</strain>
    </source>
</reference>
<comment type="caution">
    <text evidence="3">The sequence shown here is derived from an EMBL/GenBank/DDBJ whole genome shotgun (WGS) entry which is preliminary data.</text>
</comment>
<dbReference type="InterPro" id="IPR052423">
    <property type="entry name" value="EMIR"/>
</dbReference>
<proteinExistence type="predicted"/>
<dbReference type="Proteomes" id="UP000266723">
    <property type="component" value="Unassembled WGS sequence"/>
</dbReference>
<name>A0ABQ7A9Y0_BRACR</name>
<feature type="region of interest" description="Disordered" evidence="1">
    <location>
        <begin position="335"/>
        <end position="396"/>
    </location>
</feature>
<dbReference type="EMBL" id="QGKV02002055">
    <property type="protein sequence ID" value="KAF3494483.1"/>
    <property type="molecule type" value="Genomic_DNA"/>
</dbReference>
<dbReference type="SUPFAM" id="SSF46565">
    <property type="entry name" value="Chaperone J-domain"/>
    <property type="match status" value="1"/>
</dbReference>
<evidence type="ECO:0000313" key="3">
    <source>
        <dbReference type="EMBL" id="KAF3494483.1"/>
    </source>
</evidence>
<sequence>MTLGNADCVLVCLLQARQVHPDKNPNDPQAAHNFQASLDFEYWSGDLEDFNIEDDVLGEAYQVLSDPGQRQAYDTSGKAGISTEIIDPAAIFAMLFGSELFEEYIGQLAMASMASLDILSEGDQIDTKKIIEKMRAVQKDREDKLAQILKDRLNLYVTNKDEFISNAEAEVTRLSNAAYGVEMLNTIGYIYVRQAAKELGKKAIYFGVPFVAEWFRTKGHFIKSQVTAATGAYALFQLQEEMKRQLSAEGNYTEKELEEYMQSHKKVMIDSLWKLNVADIENTLSRVCELVLQDPTAKREELRARAKGLKTLGKIFQKIKLTSESDPLVRAELHKINENGQDRDASTSPKSDEASHSTFGPQEPQSPYVEAPRVGVEQFDHYFPRPAPPPGAQRHS</sequence>
<dbReference type="PANTHER" id="PTHR44094:SF11">
    <property type="entry name" value="J DOMAIN-CONTAINING PROTEIN"/>
    <property type="match status" value="1"/>
</dbReference>
<dbReference type="PROSITE" id="PS50076">
    <property type="entry name" value="DNAJ_2"/>
    <property type="match status" value="1"/>
</dbReference>
<feature type="compositionally biased region" description="Basic and acidic residues" evidence="1">
    <location>
        <begin position="335"/>
        <end position="355"/>
    </location>
</feature>
<protein>
    <recommendedName>
        <fullName evidence="2">J domain-containing protein</fullName>
    </recommendedName>
</protein>
<keyword evidence="4" id="KW-1185">Reference proteome</keyword>